<comment type="caution">
    <text evidence="8">The sequence shown here is derived from an EMBL/GenBank/DDBJ whole genome shotgun (WGS) entry which is preliminary data.</text>
</comment>
<dbReference type="SUPFAM" id="SSF53850">
    <property type="entry name" value="Periplasmic binding protein-like II"/>
    <property type="match status" value="1"/>
</dbReference>
<keyword evidence="3 5" id="KW-0732">Signal</keyword>
<evidence type="ECO:0000313" key="9">
    <source>
        <dbReference type="Proteomes" id="UP000476338"/>
    </source>
</evidence>
<evidence type="ECO:0000313" key="8">
    <source>
        <dbReference type="EMBL" id="MSN96618.1"/>
    </source>
</evidence>
<dbReference type="GO" id="GO:0030313">
    <property type="term" value="C:cell envelope"/>
    <property type="evidence" value="ECO:0007669"/>
    <property type="project" value="UniProtKB-SubCell"/>
</dbReference>
<sequence length="252" mass="28325">MKNLFKFFISFLFLMSALNASETNATQASEKVLKVGLNANYQPFEYVKINFQIAGFDVDLINEIAKKVGFKFEIIDMKFENLISAIENNEVDIAISAISITPERAKRVIFSKPYFSGTDVYIKRADNNTIKSKSDILGKKIGVQQGSSQEEKAKTLNVEVVSLENPFMAIMELKKNNIDLVLLDNVAGIGYVDKNSDLKILLEEDDNTDGMAIVFSKNADANFINSVNMALDEIMKSEIYQALLKKHRLKIK</sequence>
<dbReference type="PANTHER" id="PTHR35936:SF17">
    <property type="entry name" value="ARGININE-BINDING EXTRACELLULAR PROTEIN ARTP"/>
    <property type="match status" value="1"/>
</dbReference>
<dbReference type="RefSeq" id="WP_154570887.1">
    <property type="nucleotide sequence ID" value="NZ_VWSJ01000020.1"/>
</dbReference>
<gene>
    <name evidence="8" type="ORF">F1B92_05470</name>
</gene>
<evidence type="ECO:0000256" key="5">
    <source>
        <dbReference type="SAM" id="SignalP"/>
    </source>
</evidence>
<comment type="subcellular location">
    <subcellularLocation>
        <location evidence="1">Cell envelope</location>
    </subcellularLocation>
</comment>
<reference evidence="8 9" key="2">
    <citation type="submission" date="2020-03" db="EMBL/GenBank/DDBJ databases">
        <title>Campylobacter portucalensis sp. nov., a new species of Campylobacter isolated from the reproductive tract of bulls.</title>
        <authorList>
            <person name="Silva M.F."/>
            <person name="Pereira G."/>
            <person name="Carneiro C."/>
            <person name="Hemphill A."/>
            <person name="Mateus L."/>
            <person name="Lopes-Da-Costa L."/>
            <person name="Silva E."/>
        </authorList>
    </citation>
    <scope>NUCLEOTIDE SEQUENCE [LARGE SCALE GENOMIC DNA]</scope>
    <source>
        <strain evidence="8 9">FMV-PI01</strain>
    </source>
</reference>
<dbReference type="GO" id="GO:0015276">
    <property type="term" value="F:ligand-gated monoatomic ion channel activity"/>
    <property type="evidence" value="ECO:0007669"/>
    <property type="project" value="InterPro"/>
</dbReference>
<keyword evidence="9" id="KW-1185">Reference proteome</keyword>
<dbReference type="Gene3D" id="3.40.190.10">
    <property type="entry name" value="Periplasmic binding protein-like II"/>
    <property type="match status" value="2"/>
</dbReference>
<protein>
    <submittedName>
        <fullName evidence="8">Amino acid ABC transporter substrate-binding protein</fullName>
    </submittedName>
</protein>
<evidence type="ECO:0000259" key="6">
    <source>
        <dbReference type="SMART" id="SM00062"/>
    </source>
</evidence>
<feature type="domain" description="Solute-binding protein family 3/N-terminal" evidence="6">
    <location>
        <begin position="32"/>
        <end position="251"/>
    </location>
</feature>
<comment type="similarity">
    <text evidence="2 4">Belongs to the bacterial solute-binding protein 3 family.</text>
</comment>
<dbReference type="AlphaFoldDB" id="A0A6L5WHC5"/>
<dbReference type="InterPro" id="IPR001638">
    <property type="entry name" value="Solute-binding_3/MltF_N"/>
</dbReference>
<name>A0A6L5WHC5_9BACT</name>
<proteinExistence type="inferred from homology"/>
<dbReference type="EMBL" id="VWSJ01000020">
    <property type="protein sequence ID" value="MSN96618.1"/>
    <property type="molecule type" value="Genomic_DNA"/>
</dbReference>
<dbReference type="PROSITE" id="PS01039">
    <property type="entry name" value="SBP_BACTERIAL_3"/>
    <property type="match status" value="1"/>
</dbReference>
<evidence type="ECO:0000256" key="4">
    <source>
        <dbReference type="RuleBase" id="RU003744"/>
    </source>
</evidence>
<dbReference type="Proteomes" id="UP000476338">
    <property type="component" value="Unassembled WGS sequence"/>
</dbReference>
<feature type="chain" id="PRO_5026874695" evidence="5">
    <location>
        <begin position="26"/>
        <end position="252"/>
    </location>
</feature>
<dbReference type="SMART" id="SM00079">
    <property type="entry name" value="PBPe"/>
    <property type="match status" value="1"/>
</dbReference>
<feature type="domain" description="Ionotropic glutamate receptor C-terminal" evidence="7">
    <location>
        <begin position="32"/>
        <end position="246"/>
    </location>
</feature>
<evidence type="ECO:0000256" key="2">
    <source>
        <dbReference type="ARBA" id="ARBA00010333"/>
    </source>
</evidence>
<organism evidence="8 9">
    <name type="scientific">Campylobacter portucalensis</name>
    <dbReference type="NCBI Taxonomy" id="2608384"/>
    <lineage>
        <taxon>Bacteria</taxon>
        <taxon>Pseudomonadati</taxon>
        <taxon>Campylobacterota</taxon>
        <taxon>Epsilonproteobacteria</taxon>
        <taxon>Campylobacterales</taxon>
        <taxon>Campylobacteraceae</taxon>
        <taxon>Campylobacter</taxon>
    </lineage>
</organism>
<accession>A0A6L5WHC5</accession>
<dbReference type="InterPro" id="IPR001320">
    <property type="entry name" value="Iontro_rcpt_C"/>
</dbReference>
<evidence type="ECO:0000259" key="7">
    <source>
        <dbReference type="SMART" id="SM00079"/>
    </source>
</evidence>
<dbReference type="GO" id="GO:0016020">
    <property type="term" value="C:membrane"/>
    <property type="evidence" value="ECO:0007669"/>
    <property type="project" value="InterPro"/>
</dbReference>
<dbReference type="CDD" id="cd13530">
    <property type="entry name" value="PBP2_peptides_like"/>
    <property type="match status" value="1"/>
</dbReference>
<dbReference type="Pfam" id="PF00497">
    <property type="entry name" value="SBP_bac_3"/>
    <property type="match status" value="1"/>
</dbReference>
<dbReference type="PANTHER" id="PTHR35936">
    <property type="entry name" value="MEMBRANE-BOUND LYTIC MUREIN TRANSGLYCOSYLASE F"/>
    <property type="match status" value="1"/>
</dbReference>
<dbReference type="InterPro" id="IPR018313">
    <property type="entry name" value="SBP_3_CS"/>
</dbReference>
<dbReference type="SMART" id="SM00062">
    <property type="entry name" value="PBPb"/>
    <property type="match status" value="1"/>
</dbReference>
<feature type="signal peptide" evidence="5">
    <location>
        <begin position="1"/>
        <end position="25"/>
    </location>
</feature>
<reference evidence="8 9" key="1">
    <citation type="submission" date="2019-09" db="EMBL/GenBank/DDBJ databases">
        <authorList>
            <person name="Silva M."/>
            <person name="Pereira G."/>
            <person name="Lopes-Da-Costa L."/>
            <person name="Silva E."/>
        </authorList>
    </citation>
    <scope>NUCLEOTIDE SEQUENCE [LARGE SCALE GENOMIC DNA]</scope>
    <source>
        <strain evidence="8 9">FMV-PI01</strain>
    </source>
</reference>
<evidence type="ECO:0000256" key="1">
    <source>
        <dbReference type="ARBA" id="ARBA00004196"/>
    </source>
</evidence>
<evidence type="ECO:0000256" key="3">
    <source>
        <dbReference type="ARBA" id="ARBA00022729"/>
    </source>
</evidence>